<dbReference type="Pfam" id="PF14401">
    <property type="entry name" value="RLAN"/>
    <property type="match status" value="1"/>
</dbReference>
<dbReference type="PROSITE" id="PS50975">
    <property type="entry name" value="ATP_GRASP"/>
    <property type="match status" value="1"/>
</dbReference>
<gene>
    <name evidence="3" type="ORF">GCM10011611_41120</name>
</gene>
<keyword evidence="1" id="KW-0547">Nucleotide-binding</keyword>
<dbReference type="GO" id="GO:0046872">
    <property type="term" value="F:metal ion binding"/>
    <property type="evidence" value="ECO:0007669"/>
    <property type="project" value="InterPro"/>
</dbReference>
<dbReference type="SUPFAM" id="SSF56059">
    <property type="entry name" value="Glutathione synthetase ATP-binding domain-like"/>
    <property type="match status" value="1"/>
</dbReference>
<dbReference type="RefSeq" id="WP_189049249.1">
    <property type="nucleotide sequence ID" value="NZ_BMJQ01000011.1"/>
</dbReference>
<comment type="caution">
    <text evidence="3">The sequence shown here is derived from an EMBL/GenBank/DDBJ whole genome shotgun (WGS) entry which is preliminary data.</text>
</comment>
<evidence type="ECO:0000256" key="1">
    <source>
        <dbReference type="PROSITE-ProRule" id="PRU00409"/>
    </source>
</evidence>
<protein>
    <recommendedName>
        <fullName evidence="2">ATP-grasp domain-containing protein</fullName>
    </recommendedName>
</protein>
<dbReference type="GO" id="GO:0016879">
    <property type="term" value="F:ligase activity, forming carbon-nitrogen bonds"/>
    <property type="evidence" value="ECO:0007669"/>
    <property type="project" value="TreeGrafter"/>
</dbReference>
<dbReference type="Gene3D" id="3.30.1490.20">
    <property type="entry name" value="ATP-grasp fold, A domain"/>
    <property type="match status" value="1"/>
</dbReference>
<dbReference type="GO" id="GO:0005524">
    <property type="term" value="F:ATP binding"/>
    <property type="evidence" value="ECO:0007669"/>
    <property type="project" value="UniProtKB-UniRule"/>
</dbReference>
<organism evidence="3 4">
    <name type="scientific">Aliidongia dinghuensis</name>
    <dbReference type="NCBI Taxonomy" id="1867774"/>
    <lineage>
        <taxon>Bacteria</taxon>
        <taxon>Pseudomonadati</taxon>
        <taxon>Pseudomonadota</taxon>
        <taxon>Alphaproteobacteria</taxon>
        <taxon>Rhodospirillales</taxon>
        <taxon>Dongiaceae</taxon>
        <taxon>Aliidongia</taxon>
    </lineage>
</organism>
<dbReference type="GO" id="GO:0005737">
    <property type="term" value="C:cytoplasm"/>
    <property type="evidence" value="ECO:0007669"/>
    <property type="project" value="TreeGrafter"/>
</dbReference>
<evidence type="ECO:0000259" key="2">
    <source>
        <dbReference type="PROSITE" id="PS50975"/>
    </source>
</evidence>
<dbReference type="PANTHER" id="PTHR21621">
    <property type="entry name" value="RIBOSOMAL PROTEIN S6 MODIFICATION PROTEIN"/>
    <property type="match status" value="1"/>
</dbReference>
<dbReference type="EMBL" id="BMJQ01000011">
    <property type="protein sequence ID" value="GGF30821.1"/>
    <property type="molecule type" value="Genomic_DNA"/>
</dbReference>
<dbReference type="Gene3D" id="3.30.470.20">
    <property type="entry name" value="ATP-grasp fold, B domain"/>
    <property type="match status" value="1"/>
</dbReference>
<evidence type="ECO:0000313" key="3">
    <source>
        <dbReference type="EMBL" id="GGF30821.1"/>
    </source>
</evidence>
<dbReference type="AlphaFoldDB" id="A0A8J3E4X3"/>
<evidence type="ECO:0000313" key="4">
    <source>
        <dbReference type="Proteomes" id="UP000646365"/>
    </source>
</evidence>
<name>A0A8J3E4X3_9PROT</name>
<accession>A0A8J3E4X3</accession>
<reference evidence="3" key="1">
    <citation type="journal article" date="2014" name="Int. J. Syst. Evol. Microbiol.">
        <title>Complete genome sequence of Corynebacterium casei LMG S-19264T (=DSM 44701T), isolated from a smear-ripened cheese.</title>
        <authorList>
            <consortium name="US DOE Joint Genome Institute (JGI-PGF)"/>
            <person name="Walter F."/>
            <person name="Albersmeier A."/>
            <person name="Kalinowski J."/>
            <person name="Ruckert C."/>
        </authorList>
    </citation>
    <scope>NUCLEOTIDE SEQUENCE</scope>
    <source>
        <strain evidence="3">CGMCC 1.15725</strain>
    </source>
</reference>
<dbReference type="InterPro" id="IPR011761">
    <property type="entry name" value="ATP-grasp"/>
</dbReference>
<dbReference type="Proteomes" id="UP000646365">
    <property type="component" value="Unassembled WGS sequence"/>
</dbReference>
<dbReference type="PANTHER" id="PTHR21621:SF0">
    <property type="entry name" value="BETA-CITRYLGLUTAMATE SYNTHASE B-RELATED"/>
    <property type="match status" value="1"/>
</dbReference>
<dbReference type="InterPro" id="IPR013651">
    <property type="entry name" value="ATP-grasp_RimK-type"/>
</dbReference>
<proteinExistence type="predicted"/>
<keyword evidence="1" id="KW-0067">ATP-binding</keyword>
<feature type="domain" description="ATP-grasp" evidence="2">
    <location>
        <begin position="288"/>
        <end position="482"/>
    </location>
</feature>
<dbReference type="Pfam" id="PF08443">
    <property type="entry name" value="RimK"/>
    <property type="match status" value="1"/>
</dbReference>
<sequence>MSGPIIIVEKRADFRWDDPHNRVITFEDYLKSGDGAGRRRKVVNLCRDTAYLGVGYYCSLLAEARGERVTPGLDDLLELGRKRHYAHRIGELNRLLEAPVDLPRSIGSFAVHVYFGRVEDAGFARLALRAFELFRCPLMEIAFERVDGIWSVSAIRPLDPRDVPPERDRLFLDALDAYTHRLWRRARSAPAARLDLAILHDPDDPMPPSRRETLQHMGRIAETMGIATHLITRRDLARLTQFDALFIRETTAVPHHTFRFAKKAERAGMPVIDDPASILRCTNKVFLAELLRGHGLPTPRTQLLTKATVAPFAERFDQPAVLKIPDGSFSQGVKRAAGADEFTAIAQDMLRQSEIILVQEFMYTPFDWRIGVLAGEPLFAARYFMCDAHWQIMQHGADGSHVEGRTQAVPLDRVPAAVRDTAVAAARLIGDGFYGVDLKETDAGVFIIEINDNPNLDRGMEDGVAGDAVYLALLQRFMTLFEQRAGREPPAGQPTATIRPLHSANVLTMPTLALGRQR</sequence>
<dbReference type="InterPro" id="IPR025839">
    <property type="entry name" value="RLAN_dom"/>
</dbReference>
<keyword evidence="4" id="KW-1185">Reference proteome</keyword>
<reference evidence="3" key="2">
    <citation type="submission" date="2020-09" db="EMBL/GenBank/DDBJ databases">
        <authorList>
            <person name="Sun Q."/>
            <person name="Zhou Y."/>
        </authorList>
    </citation>
    <scope>NUCLEOTIDE SEQUENCE</scope>
    <source>
        <strain evidence="3">CGMCC 1.15725</strain>
    </source>
</reference>
<dbReference type="InterPro" id="IPR013815">
    <property type="entry name" value="ATP_grasp_subdomain_1"/>
</dbReference>